<dbReference type="SMART" id="SM00283">
    <property type="entry name" value="MA"/>
    <property type="match status" value="1"/>
</dbReference>
<proteinExistence type="predicted"/>
<sequence length="308" mass="33322">MKTVGEWEQTDQEQTWEAADSTQPTEPSESAETAELLEAFMKVAPYLNDLISDDVTVGVYDTEKLLMNIPGKTFALQVTPGDPLQEGDIITTAIRTNTHQSMIVPKELFGFPLIARAVPLHDKQGRVVGGVGIGSSMERANVLYEITANLSSVVEQVSATTNSMASEISKLNEQMRGISVQAKDVSDSTGEIEQIALAVKKIADQSNILGLNASIEAARVGEAGRGFAVVANEVRNMASNSRENAEKIKHTTDSIRELIVHLQTSIELINQTMESQASATQQISATMIEVSDNTQKLADLAEEAFQSK</sequence>
<reference evidence="6" key="1">
    <citation type="submission" date="2016-10" db="EMBL/GenBank/DDBJ databases">
        <authorList>
            <person name="Varghese N."/>
            <person name="Submissions S."/>
        </authorList>
    </citation>
    <scope>NUCLEOTIDE SEQUENCE [LARGE SCALE GENOMIC DNA]</scope>
    <source>
        <strain evidence="6">OK042</strain>
    </source>
</reference>
<feature type="domain" description="Methyl-accepting transducer" evidence="4">
    <location>
        <begin position="135"/>
        <end position="308"/>
    </location>
</feature>
<evidence type="ECO:0000313" key="5">
    <source>
        <dbReference type="EMBL" id="SFJ94951.1"/>
    </source>
</evidence>
<dbReference type="GO" id="GO:0016020">
    <property type="term" value="C:membrane"/>
    <property type="evidence" value="ECO:0007669"/>
    <property type="project" value="InterPro"/>
</dbReference>
<name>A0A1I3VLB9_9BACL</name>
<dbReference type="EMBL" id="FORT01000007">
    <property type="protein sequence ID" value="SFJ94951.1"/>
    <property type="molecule type" value="Genomic_DNA"/>
</dbReference>
<evidence type="ECO:0000259" key="4">
    <source>
        <dbReference type="PROSITE" id="PS50111"/>
    </source>
</evidence>
<protein>
    <submittedName>
        <fullName evidence="5">Methyl-accepting chemotaxis protein (MCP) signalling domain-containing protein</fullName>
    </submittedName>
</protein>
<dbReference type="SUPFAM" id="SSF58104">
    <property type="entry name" value="Methyl-accepting chemotaxis protein (MCP) signaling domain"/>
    <property type="match status" value="1"/>
</dbReference>
<dbReference type="GO" id="GO:0007165">
    <property type="term" value="P:signal transduction"/>
    <property type="evidence" value="ECO:0007669"/>
    <property type="project" value="UniProtKB-KW"/>
</dbReference>
<keyword evidence="6" id="KW-1185">Reference proteome</keyword>
<accession>A0A1I3VLB9</accession>
<evidence type="ECO:0000256" key="2">
    <source>
        <dbReference type="PROSITE-ProRule" id="PRU00284"/>
    </source>
</evidence>
<dbReference type="STRING" id="1884381.SAMN05518846_10723"/>
<dbReference type="Pfam" id="PF00015">
    <property type="entry name" value="MCPsignal"/>
    <property type="match status" value="1"/>
</dbReference>
<dbReference type="SUPFAM" id="SSF103190">
    <property type="entry name" value="Sensory domain-like"/>
    <property type="match status" value="1"/>
</dbReference>
<dbReference type="PANTHER" id="PTHR32089:SF112">
    <property type="entry name" value="LYSOZYME-LIKE PROTEIN-RELATED"/>
    <property type="match status" value="1"/>
</dbReference>
<evidence type="ECO:0000256" key="1">
    <source>
        <dbReference type="ARBA" id="ARBA00023224"/>
    </source>
</evidence>
<feature type="region of interest" description="Disordered" evidence="3">
    <location>
        <begin position="1"/>
        <end position="28"/>
    </location>
</feature>
<keyword evidence="1 2" id="KW-0807">Transducer</keyword>
<dbReference type="Gene3D" id="1.10.287.950">
    <property type="entry name" value="Methyl-accepting chemotaxis protein"/>
    <property type="match status" value="1"/>
</dbReference>
<evidence type="ECO:0000313" key="6">
    <source>
        <dbReference type="Proteomes" id="UP000198915"/>
    </source>
</evidence>
<dbReference type="PROSITE" id="PS50111">
    <property type="entry name" value="CHEMOTAXIS_TRANSDUC_2"/>
    <property type="match status" value="1"/>
</dbReference>
<gene>
    <name evidence="5" type="ORF">SAMN05518846_10723</name>
</gene>
<organism evidence="5 6">
    <name type="scientific">Brevibacillus centrosporus</name>
    <dbReference type="NCBI Taxonomy" id="54910"/>
    <lineage>
        <taxon>Bacteria</taxon>
        <taxon>Bacillati</taxon>
        <taxon>Bacillota</taxon>
        <taxon>Bacilli</taxon>
        <taxon>Bacillales</taxon>
        <taxon>Paenibacillaceae</taxon>
        <taxon>Brevibacillus</taxon>
    </lineage>
</organism>
<evidence type="ECO:0000256" key="3">
    <source>
        <dbReference type="SAM" id="MobiDB-lite"/>
    </source>
</evidence>
<dbReference type="InterPro" id="IPR004089">
    <property type="entry name" value="MCPsignal_dom"/>
</dbReference>
<dbReference type="PANTHER" id="PTHR32089">
    <property type="entry name" value="METHYL-ACCEPTING CHEMOTAXIS PROTEIN MCPB"/>
    <property type="match status" value="1"/>
</dbReference>
<dbReference type="AlphaFoldDB" id="A0A1I3VLB9"/>
<dbReference type="InterPro" id="IPR029151">
    <property type="entry name" value="Sensor-like_sf"/>
</dbReference>
<dbReference type="Proteomes" id="UP000198915">
    <property type="component" value="Unassembled WGS sequence"/>
</dbReference>